<evidence type="ECO:0000313" key="1">
    <source>
        <dbReference type="EMBL" id="MEM5538011.1"/>
    </source>
</evidence>
<sequence length="87" mass="9820">MTGNISNDNEISGVTLKTNLDNFNFEGEVLAVRAFSKTSGNYHDTYYIKTEEPISEDKIKACLNRGVKDPDHLRDCMSGEWIKSRSC</sequence>
<comment type="caution">
    <text evidence="1">The sequence shown here is derived from an EMBL/GenBank/DDBJ whole genome shotgun (WGS) entry which is preliminary data.</text>
</comment>
<dbReference type="EMBL" id="JBBMRA010000027">
    <property type="protein sequence ID" value="MEM5538011.1"/>
    <property type="molecule type" value="Genomic_DNA"/>
</dbReference>
<name>A0ABU9TWC7_9GAMM</name>
<proteinExistence type="predicted"/>
<dbReference type="RefSeq" id="WP_342855127.1">
    <property type="nucleotide sequence ID" value="NZ_JBBMRA010000027.1"/>
</dbReference>
<reference evidence="1 2" key="1">
    <citation type="submission" date="2024-03" db="EMBL/GenBank/DDBJ databases">
        <title>Community enrichment and isolation of bacterial strains for fucoidan degradation.</title>
        <authorList>
            <person name="Sichert A."/>
        </authorList>
    </citation>
    <scope>NUCLEOTIDE SEQUENCE [LARGE SCALE GENOMIC DNA]</scope>
    <source>
        <strain evidence="1 2">AS76</strain>
    </source>
</reference>
<organism evidence="1 2">
    <name type="scientific">Neptuniibacter pectenicola</name>
    <dbReference type="NCBI Taxonomy" id="1806669"/>
    <lineage>
        <taxon>Bacteria</taxon>
        <taxon>Pseudomonadati</taxon>
        <taxon>Pseudomonadota</taxon>
        <taxon>Gammaproteobacteria</taxon>
        <taxon>Oceanospirillales</taxon>
        <taxon>Oceanospirillaceae</taxon>
        <taxon>Neptuniibacter</taxon>
    </lineage>
</organism>
<accession>A0ABU9TWC7</accession>
<protein>
    <submittedName>
        <fullName evidence="1">Uncharacterized protein</fullName>
    </submittedName>
</protein>
<gene>
    <name evidence="1" type="ORF">WNY58_16635</name>
</gene>
<keyword evidence="2" id="KW-1185">Reference proteome</keyword>
<dbReference type="Proteomes" id="UP001449225">
    <property type="component" value="Unassembled WGS sequence"/>
</dbReference>
<evidence type="ECO:0000313" key="2">
    <source>
        <dbReference type="Proteomes" id="UP001449225"/>
    </source>
</evidence>